<proteinExistence type="predicted"/>
<evidence type="ECO:0000313" key="2">
    <source>
        <dbReference type="EMBL" id="TWU14685.1"/>
    </source>
</evidence>
<feature type="transmembrane region" description="Helical" evidence="1">
    <location>
        <begin position="687"/>
        <end position="710"/>
    </location>
</feature>
<accession>A0A5C6BRW0</accession>
<feature type="transmembrane region" description="Helical" evidence="1">
    <location>
        <begin position="51"/>
        <end position="69"/>
    </location>
</feature>
<feature type="transmembrane region" description="Helical" evidence="1">
    <location>
        <begin position="163"/>
        <end position="180"/>
    </location>
</feature>
<dbReference type="InterPro" id="IPR018580">
    <property type="entry name" value="Uncharacterised_YfhO"/>
</dbReference>
<keyword evidence="1" id="KW-1133">Transmembrane helix</keyword>
<dbReference type="Proteomes" id="UP000320735">
    <property type="component" value="Unassembled WGS sequence"/>
</dbReference>
<dbReference type="EMBL" id="SJPP01000001">
    <property type="protein sequence ID" value="TWU14685.1"/>
    <property type="molecule type" value="Genomic_DNA"/>
</dbReference>
<feature type="transmembrane region" description="Helical" evidence="1">
    <location>
        <begin position="268"/>
        <end position="287"/>
    </location>
</feature>
<name>A0A5C6BRW0_9PLAN</name>
<comment type="caution">
    <text evidence="2">The sequence shown here is derived from an EMBL/GenBank/DDBJ whole genome shotgun (WGS) entry which is preliminary data.</text>
</comment>
<feature type="transmembrane region" description="Helical" evidence="1">
    <location>
        <begin position="441"/>
        <end position="461"/>
    </location>
</feature>
<evidence type="ECO:0000313" key="3">
    <source>
        <dbReference type="Proteomes" id="UP000320735"/>
    </source>
</evidence>
<dbReference type="Pfam" id="PF09586">
    <property type="entry name" value="YfhO"/>
    <property type="match status" value="1"/>
</dbReference>
<protein>
    <submittedName>
        <fullName evidence="2">Bacterial membrane protein YfhO</fullName>
    </submittedName>
</protein>
<evidence type="ECO:0000256" key="1">
    <source>
        <dbReference type="SAM" id="Phobius"/>
    </source>
</evidence>
<dbReference type="PANTHER" id="PTHR38454:SF1">
    <property type="entry name" value="INTEGRAL MEMBRANE PROTEIN"/>
    <property type="match status" value="1"/>
</dbReference>
<keyword evidence="3" id="KW-1185">Reference proteome</keyword>
<feature type="transmembrane region" description="Helical" evidence="1">
    <location>
        <begin position="235"/>
        <end position="256"/>
    </location>
</feature>
<reference evidence="2 3" key="1">
    <citation type="submission" date="2019-02" db="EMBL/GenBank/DDBJ databases">
        <title>Deep-cultivation of Planctomycetes and their phenomic and genomic characterization uncovers novel biology.</title>
        <authorList>
            <person name="Wiegand S."/>
            <person name="Jogler M."/>
            <person name="Boedeker C."/>
            <person name="Pinto D."/>
            <person name="Vollmers J."/>
            <person name="Rivas-Marin E."/>
            <person name="Kohn T."/>
            <person name="Peeters S.H."/>
            <person name="Heuer A."/>
            <person name="Rast P."/>
            <person name="Oberbeckmann S."/>
            <person name="Bunk B."/>
            <person name="Jeske O."/>
            <person name="Meyerdierks A."/>
            <person name="Storesund J.E."/>
            <person name="Kallscheuer N."/>
            <person name="Luecker S."/>
            <person name="Lage O.M."/>
            <person name="Pohl T."/>
            <person name="Merkel B.J."/>
            <person name="Hornburger P."/>
            <person name="Mueller R.-W."/>
            <person name="Bruemmer F."/>
            <person name="Labrenz M."/>
            <person name="Spormann A.M."/>
            <person name="Op Den Camp H."/>
            <person name="Overmann J."/>
            <person name="Amann R."/>
            <person name="Jetten M.S.M."/>
            <person name="Mascher T."/>
            <person name="Medema M.H."/>
            <person name="Devos D.P."/>
            <person name="Kaster A.-K."/>
            <person name="Ovreas L."/>
            <person name="Rohde M."/>
            <person name="Galperin M.Y."/>
            <person name="Jogler C."/>
        </authorList>
    </citation>
    <scope>NUCLEOTIDE SEQUENCE [LARGE SCALE GENOMIC DNA]</scope>
    <source>
        <strain evidence="2 3">CA54</strain>
    </source>
</reference>
<dbReference type="PANTHER" id="PTHR38454">
    <property type="entry name" value="INTEGRAL MEMBRANE PROTEIN-RELATED"/>
    <property type="match status" value="1"/>
</dbReference>
<feature type="transmembrane region" description="Helical" evidence="1">
    <location>
        <begin position="378"/>
        <end position="395"/>
    </location>
</feature>
<feature type="transmembrane region" description="Helical" evidence="1">
    <location>
        <begin position="350"/>
        <end position="369"/>
    </location>
</feature>
<keyword evidence="1" id="KW-0812">Transmembrane</keyword>
<keyword evidence="1" id="KW-0472">Membrane</keyword>
<feature type="transmembrane region" description="Helical" evidence="1">
    <location>
        <begin position="415"/>
        <end position="434"/>
    </location>
</feature>
<feature type="transmembrane region" description="Helical" evidence="1">
    <location>
        <begin position="212"/>
        <end position="229"/>
    </location>
</feature>
<feature type="transmembrane region" description="Helical" evidence="1">
    <location>
        <begin position="186"/>
        <end position="203"/>
    </location>
</feature>
<gene>
    <name evidence="2" type="ORF">CA54_35540</name>
</gene>
<organism evidence="2 3">
    <name type="scientific">Symmachiella macrocystis</name>
    <dbReference type="NCBI Taxonomy" id="2527985"/>
    <lineage>
        <taxon>Bacteria</taxon>
        <taxon>Pseudomonadati</taxon>
        <taxon>Planctomycetota</taxon>
        <taxon>Planctomycetia</taxon>
        <taxon>Planctomycetales</taxon>
        <taxon>Planctomycetaceae</taxon>
        <taxon>Symmachiella</taxon>
    </lineage>
</organism>
<sequence>MNRCNWLRRGGAELKSVCQCGDVSAHEICTLASARIVHKNSPQESSEVRSLFYVTLTAVALTVLFWLPLWEGGGLIGGDTYSYFFPQKTFLADSIASGELAAWNNRTGFGYPAIAESQTGVLYPPNQVFYRIFEANGAYVANQILHYVLAFIFTWLYARSIGLRALAAVLVALVYTYGWFPPRMCLEWAIIGGTWLPASLWAAESFLQSRRWLWLFVLSLTLALSMLAGHFNLAFITQLVLLAYIPLRLWFTAASLPEETRALRNRCATGLLTAMVLGFLLSAIQLAPTWELRGRSQRSASANTGYGHLPAWYWSQVVMPWKWYRADVDLDRVLNENLPPGSAMTNKVEAHLYFGLAPLIVVLAGIVFLRRKLFSRRIIFWIGLGIAALLYTPGWLLPVTQYLPGFSFFMGPGRYGIVVTLAFALLAGTALDAISQRMNLLGRWLLVAVVFAATTADLWYVSRAVTNVVMLSDAPLRHVDESPVAQKLAEFTGPTRLYAPGANLTNILGTASYPIYLGLGPAEYFDESLSLPAPFPLDAPPPADQLAAVQKAGVTHVLSGQSLESLGWPMRLLWYGVDPFLHRAWARSPNDPLFLYELSETRGRAYWESPSAEATVEIETYRPGHIVIRAASEDGGVLVLTDLEYPGWQVDIDGKPAAATTAAGLYRGVDVPPGTHTVTWNYHPVSLYWGAAITVVTLLLWAIVGHLRYWHPGRFNYFEKQGETP</sequence>
<feature type="transmembrane region" description="Helical" evidence="1">
    <location>
        <begin position="138"/>
        <end position="156"/>
    </location>
</feature>
<dbReference type="AlphaFoldDB" id="A0A5C6BRW0"/>